<sequence length="207" mass="24863">MGNRISNKIIKKEDDTKQGFPRAVKHMEDENKDSLNGSSLPQANLSINIKKDTENKYTGKNEQLTMEIIDSNKYYMENNNEIKKIKEENFYLFDESLNSNNVKHPCHAQWFLFWVFASYLNEKFSESEKEYVHSFYSNFPEQCINGKGKNCFSEFSQIYPVRAKTREELMTWLQMCENYCRQKAELPVKIFNYRKLLKRWRYDDDYI</sequence>
<evidence type="ECO:0000313" key="2">
    <source>
        <dbReference type="Proteomes" id="UP000242942"/>
    </source>
</evidence>
<dbReference type="Proteomes" id="UP000242942">
    <property type="component" value="Chromosome 8"/>
</dbReference>
<dbReference type="GO" id="GO:0016972">
    <property type="term" value="F:thiol oxidase activity"/>
    <property type="evidence" value="ECO:0007669"/>
    <property type="project" value="InterPro"/>
</dbReference>
<dbReference type="OrthoDB" id="17199at2759"/>
<keyword evidence="2" id="KW-1185">Reference proteome</keyword>
<reference evidence="1 2" key="1">
    <citation type="submission" date="2016-06" db="EMBL/GenBank/DDBJ databases">
        <authorList>
            <consortium name="Pathogen Informatics"/>
        </authorList>
    </citation>
    <scope>NUCLEOTIDE SEQUENCE [LARGE SCALE GENOMIC DNA]</scope>
    <source>
        <strain evidence="1">PocGH01</strain>
    </source>
</reference>
<protein>
    <recommendedName>
        <fullName evidence="3">Sulfhydryl oxidase</fullName>
    </recommendedName>
</protein>
<name>A0A1D3TGD1_PLAOA</name>
<dbReference type="EMBL" id="LT594589">
    <property type="protein sequence ID" value="SCP04010.1"/>
    <property type="molecule type" value="Genomic_DNA"/>
</dbReference>
<gene>
    <name evidence="1" type="primary">PocGH01_08010500</name>
    <name evidence="1" type="ORF">POCGH01_08010500</name>
</gene>
<dbReference type="InterPro" id="IPR036774">
    <property type="entry name" value="ERV/ALR_sulphydryl_oxid_sf"/>
</dbReference>
<dbReference type="VEuPathDB" id="PlasmoDB:PocGH01_08010500"/>
<dbReference type="Gene3D" id="1.20.120.310">
    <property type="entry name" value="ERV/ALR sulfhydryl oxidase domain"/>
    <property type="match status" value="1"/>
</dbReference>
<evidence type="ECO:0008006" key="3">
    <source>
        <dbReference type="Google" id="ProtNLM"/>
    </source>
</evidence>
<dbReference type="AlphaFoldDB" id="A0A1D3TGD1"/>
<proteinExistence type="predicted"/>
<organism evidence="1 2">
    <name type="scientific">Plasmodium ovale</name>
    <name type="common">malaria parasite P. ovale</name>
    <dbReference type="NCBI Taxonomy" id="36330"/>
    <lineage>
        <taxon>Eukaryota</taxon>
        <taxon>Sar</taxon>
        <taxon>Alveolata</taxon>
        <taxon>Apicomplexa</taxon>
        <taxon>Aconoidasida</taxon>
        <taxon>Haemosporida</taxon>
        <taxon>Plasmodiidae</taxon>
        <taxon>Plasmodium</taxon>
        <taxon>Plasmodium (Plasmodium)</taxon>
    </lineage>
</organism>
<evidence type="ECO:0000313" key="1">
    <source>
        <dbReference type="EMBL" id="SCP04010.1"/>
    </source>
</evidence>
<accession>A0A1D3TGD1</accession>
<dbReference type="VEuPathDB" id="PlasmoDB:POWCR01_080007700"/>